<dbReference type="InterPro" id="IPR020845">
    <property type="entry name" value="AMP-binding_CS"/>
</dbReference>
<dbReference type="InterPro" id="IPR045851">
    <property type="entry name" value="AMP-bd_C_sf"/>
</dbReference>
<dbReference type="SUPFAM" id="SSF56801">
    <property type="entry name" value="Acetyl-CoA synthetase-like"/>
    <property type="match status" value="1"/>
</dbReference>
<organism evidence="2 3">
    <name type="scientific">Patella caerulea</name>
    <name type="common">Rayed Mediterranean limpet</name>
    <dbReference type="NCBI Taxonomy" id="87958"/>
    <lineage>
        <taxon>Eukaryota</taxon>
        <taxon>Metazoa</taxon>
        <taxon>Spiralia</taxon>
        <taxon>Lophotrochozoa</taxon>
        <taxon>Mollusca</taxon>
        <taxon>Gastropoda</taxon>
        <taxon>Patellogastropoda</taxon>
        <taxon>Patelloidea</taxon>
        <taxon>Patellidae</taxon>
        <taxon>Patella</taxon>
    </lineage>
</organism>
<accession>A0AAN8J8L9</accession>
<dbReference type="EMBL" id="JAZGQO010000011">
    <property type="protein sequence ID" value="KAK6172387.1"/>
    <property type="molecule type" value="Genomic_DNA"/>
</dbReference>
<dbReference type="InterPro" id="IPR042099">
    <property type="entry name" value="ANL_N_sf"/>
</dbReference>
<sequence length="556" mass="61632">MESLQGNYTIPKRLKYWANKQPDAQAFVYVAKDKPNAVLTSKEIYDLSVQFGCRLSKIGVESGTVVCILIPDCPAAMIAYFGIMYAGCTVQYATIQVSDGTYLLQNLRKSKCGAVILSSNPNDQANRIVSQHFDTVSGNNVTSKRFPHLKNVIYTNLNLGAELGFIWQKGVKLADNSNFEEVTASADHVAVIIQTSGTTGVSKLIPLYHTQFGSIEIGLKSLSESLHALGSRISLFDQHSMTWATGLPFWYTLSGDRTILLDRRFNSDEGLDIRFVRDTIVQENCQIAKLSAASCLELTDLIQKESLGHATSPLNTVLLVGQPLKENILTVVGSLTKTVYNAYGGSEIGLVSLKKIDKETGFDDFNTGSLMEMVNVKIVDEDLKEVPNGTYGHVLVNKPGICKRYVGDEDDLMKSKFTGDGWFFTNDYGCLTEKGELIVQGRFDDVIMRGMNYFHPSWIENIIRGCPGVADVLIVKVPDKFLLNEICACYISDKDSDTCPQKVTDFCRMTFVSHDSSSKTACPKYFLQMDAFPVNKNGKFDRKVLEEKATNLLNLL</sequence>
<evidence type="ECO:0000313" key="3">
    <source>
        <dbReference type="Proteomes" id="UP001347796"/>
    </source>
</evidence>
<evidence type="ECO:0000313" key="2">
    <source>
        <dbReference type="EMBL" id="KAK6172387.1"/>
    </source>
</evidence>
<dbReference type="Gene3D" id="3.30.300.30">
    <property type="match status" value="1"/>
</dbReference>
<feature type="domain" description="AMP-dependent synthetase/ligase" evidence="1">
    <location>
        <begin position="15"/>
        <end position="405"/>
    </location>
</feature>
<name>A0AAN8J8L9_PATCE</name>
<dbReference type="InterPro" id="IPR000873">
    <property type="entry name" value="AMP-dep_synth/lig_dom"/>
</dbReference>
<dbReference type="PANTHER" id="PTHR42814">
    <property type="entry name" value="AMP-BINDING DOMAIN-CONTAINING PROTEIN"/>
    <property type="match status" value="1"/>
</dbReference>
<dbReference type="Gene3D" id="3.40.50.12780">
    <property type="entry name" value="N-terminal domain of ligase-like"/>
    <property type="match status" value="1"/>
</dbReference>
<evidence type="ECO:0000259" key="1">
    <source>
        <dbReference type="Pfam" id="PF00501"/>
    </source>
</evidence>
<dbReference type="PANTHER" id="PTHR42814:SF3">
    <property type="entry name" value="BETA-N-ACETYLHEXOSAMINIDASE"/>
    <property type="match status" value="1"/>
</dbReference>
<dbReference type="PROSITE" id="PS00455">
    <property type="entry name" value="AMP_BINDING"/>
    <property type="match status" value="1"/>
</dbReference>
<proteinExistence type="predicted"/>
<reference evidence="2 3" key="1">
    <citation type="submission" date="2024-01" db="EMBL/GenBank/DDBJ databases">
        <title>The genome of the rayed Mediterranean limpet Patella caerulea (Linnaeus, 1758).</title>
        <authorList>
            <person name="Anh-Thu Weber A."/>
            <person name="Halstead-Nussloch G."/>
        </authorList>
    </citation>
    <scope>NUCLEOTIDE SEQUENCE [LARGE SCALE GENOMIC DNA]</scope>
    <source>
        <strain evidence="2">AATW-2023a</strain>
        <tissue evidence="2">Whole specimen</tissue>
    </source>
</reference>
<dbReference type="AlphaFoldDB" id="A0AAN8J8L9"/>
<comment type="caution">
    <text evidence="2">The sequence shown here is derived from an EMBL/GenBank/DDBJ whole genome shotgun (WGS) entry which is preliminary data.</text>
</comment>
<dbReference type="Pfam" id="PF00501">
    <property type="entry name" value="AMP-binding"/>
    <property type="match status" value="1"/>
</dbReference>
<protein>
    <recommendedName>
        <fullName evidence="1">AMP-dependent synthetase/ligase domain-containing protein</fullName>
    </recommendedName>
</protein>
<keyword evidence="3" id="KW-1185">Reference proteome</keyword>
<gene>
    <name evidence="2" type="ORF">SNE40_016047</name>
</gene>
<dbReference type="Proteomes" id="UP001347796">
    <property type="component" value="Unassembled WGS sequence"/>
</dbReference>